<dbReference type="EMBL" id="JAQJAE010000005">
    <property type="protein sequence ID" value="KAJ5593070.1"/>
    <property type="molecule type" value="Genomic_DNA"/>
</dbReference>
<accession>A0AAD6GXN0</accession>
<reference evidence="1" key="1">
    <citation type="journal article" date="2023" name="IMA Fungus">
        <title>Comparative genomic study of the Penicillium genus elucidates a diverse pangenome and 15 lateral gene transfer events.</title>
        <authorList>
            <person name="Petersen C."/>
            <person name="Sorensen T."/>
            <person name="Nielsen M.R."/>
            <person name="Sondergaard T.E."/>
            <person name="Sorensen J.L."/>
            <person name="Fitzpatrick D.A."/>
            <person name="Frisvad J.C."/>
            <person name="Nielsen K.L."/>
        </authorList>
    </citation>
    <scope>NUCLEOTIDE SEQUENCE</scope>
    <source>
        <strain evidence="1">IBT 12815</strain>
    </source>
</reference>
<dbReference type="InterPro" id="IPR043519">
    <property type="entry name" value="NT_sf"/>
</dbReference>
<proteinExistence type="predicted"/>
<reference evidence="1" key="2">
    <citation type="submission" date="2023-01" db="EMBL/GenBank/DDBJ databases">
        <authorList>
            <person name="Petersen C."/>
        </authorList>
    </citation>
    <scope>NUCLEOTIDE SEQUENCE</scope>
    <source>
        <strain evidence="1">IBT 12815</strain>
    </source>
</reference>
<gene>
    <name evidence="1" type="ORF">N7537_009974</name>
</gene>
<evidence type="ECO:0000313" key="1">
    <source>
        <dbReference type="EMBL" id="KAJ5593070.1"/>
    </source>
</evidence>
<dbReference type="Proteomes" id="UP001213799">
    <property type="component" value="Unassembled WGS sequence"/>
</dbReference>
<dbReference type="SUPFAM" id="SSF81301">
    <property type="entry name" value="Nucleotidyltransferase"/>
    <property type="match status" value="1"/>
</dbReference>
<name>A0AAD6GXN0_9EURO</name>
<dbReference type="RefSeq" id="XP_056749696.1">
    <property type="nucleotide sequence ID" value="XM_056901028.1"/>
</dbReference>
<dbReference type="GeneID" id="81591270"/>
<organism evidence="1 2">
    <name type="scientific">Penicillium hordei</name>
    <dbReference type="NCBI Taxonomy" id="40994"/>
    <lineage>
        <taxon>Eukaryota</taxon>
        <taxon>Fungi</taxon>
        <taxon>Dikarya</taxon>
        <taxon>Ascomycota</taxon>
        <taxon>Pezizomycotina</taxon>
        <taxon>Eurotiomycetes</taxon>
        <taxon>Eurotiomycetidae</taxon>
        <taxon>Eurotiales</taxon>
        <taxon>Aspergillaceae</taxon>
        <taxon>Penicillium</taxon>
    </lineage>
</organism>
<dbReference type="AlphaFoldDB" id="A0AAD6GXN0"/>
<comment type="caution">
    <text evidence="1">The sequence shown here is derived from an EMBL/GenBank/DDBJ whole genome shotgun (WGS) entry which is preliminary data.</text>
</comment>
<sequence length="131" mass="14961">MPSWLKKLVNHPKQDEINGGQQTNQGYVATHLYVLLKSGDAHDRGLQLSDMRPVEIQVISIGLRAWISLEHDIIYKPKGKPPPALLPQLETKQMLVNVNKNPHEYMEEVQNNIAVNMKRSLRSINDVGWVF</sequence>
<evidence type="ECO:0000313" key="2">
    <source>
        <dbReference type="Proteomes" id="UP001213799"/>
    </source>
</evidence>
<keyword evidence="2" id="KW-1185">Reference proteome</keyword>
<protein>
    <recommendedName>
        <fullName evidence="3">RelA/SpoT domain-containing protein</fullName>
    </recommendedName>
</protein>
<evidence type="ECO:0008006" key="3">
    <source>
        <dbReference type="Google" id="ProtNLM"/>
    </source>
</evidence>